<gene>
    <name evidence="2" type="ORF">E8A74_14340</name>
</gene>
<keyword evidence="3" id="KW-1185">Reference proteome</keyword>
<name>A0A4U1JE76_9BACT</name>
<protein>
    <submittedName>
        <fullName evidence="2">IS1 family transposase</fullName>
    </submittedName>
</protein>
<comment type="caution">
    <text evidence="2">The sequence shown here is derived from an EMBL/GenBank/DDBJ whole genome shotgun (WGS) entry which is preliminary data.</text>
</comment>
<feature type="compositionally biased region" description="Pro residues" evidence="1">
    <location>
        <begin position="283"/>
        <end position="299"/>
    </location>
</feature>
<dbReference type="PANTHER" id="PTHR33293">
    <property type="entry name" value="INSERTION ELEMENT IS1 1 PROTEIN INSB-RELATED"/>
    <property type="match status" value="1"/>
</dbReference>
<dbReference type="RefSeq" id="WP_136929555.1">
    <property type="nucleotide sequence ID" value="NZ_SSMQ01000012.1"/>
</dbReference>
<evidence type="ECO:0000313" key="2">
    <source>
        <dbReference type="EMBL" id="TKD08958.1"/>
    </source>
</evidence>
<organism evidence="2 3">
    <name type="scientific">Polyangium fumosum</name>
    <dbReference type="NCBI Taxonomy" id="889272"/>
    <lineage>
        <taxon>Bacteria</taxon>
        <taxon>Pseudomonadati</taxon>
        <taxon>Myxococcota</taxon>
        <taxon>Polyangia</taxon>
        <taxon>Polyangiales</taxon>
        <taxon>Polyangiaceae</taxon>
        <taxon>Polyangium</taxon>
    </lineage>
</organism>
<dbReference type="AlphaFoldDB" id="A0A4U1JE76"/>
<dbReference type="Proteomes" id="UP000309215">
    <property type="component" value="Unassembled WGS sequence"/>
</dbReference>
<feature type="region of interest" description="Disordered" evidence="1">
    <location>
        <begin position="283"/>
        <end position="384"/>
    </location>
</feature>
<reference evidence="2 3" key="1">
    <citation type="submission" date="2019-04" db="EMBL/GenBank/DDBJ databases">
        <authorList>
            <person name="Li Y."/>
            <person name="Wang J."/>
        </authorList>
    </citation>
    <scope>NUCLEOTIDE SEQUENCE [LARGE SCALE GENOMIC DNA]</scope>
    <source>
        <strain evidence="2 3">DSM 14668</strain>
    </source>
</reference>
<accession>A0A4U1JE76</accession>
<dbReference type="PANTHER" id="PTHR33293:SF2">
    <property type="entry name" value="TRANSPOSASE"/>
    <property type="match status" value="1"/>
</dbReference>
<dbReference type="EMBL" id="SSMQ01000012">
    <property type="protein sequence ID" value="TKD08958.1"/>
    <property type="molecule type" value="Genomic_DNA"/>
</dbReference>
<sequence length="384" mass="42295">MANVLPIEKRTDVVKHLVEGASVRATSRLTDVSLPTVLSTLLRMGAGCDNLHNLLVRDLDIREIELDEIWSYVQKKQARVTAEDPAEFGDAYAYLAMSRTKKLLVSYRVGKRDEANTRAFVADLRARLVTIPELSTDGWQSYPVAVGQSFGGAVDHAVIQKNYTKKGRADGQRHDHRYEPPRDPFITKKTAHGAPNLDRASTSHVERANLTVRMHVRRFTRLCNGFSKKIENHRAAVSLHVAWYNFCRVHESLRVTPAMEAGITDHVWSVQELVERALAAEPCAPPEPKKLAPPAPAPGEKPGAARELPNGKGWLRALPGGKGKPSETPRAPTPPTAPPARVGTGEAPREPLPPPGTQLDLFAWRPSVRDDGQLSLLDPPPPRC</sequence>
<feature type="region of interest" description="Disordered" evidence="1">
    <location>
        <begin position="164"/>
        <end position="202"/>
    </location>
</feature>
<dbReference type="InterPro" id="IPR051354">
    <property type="entry name" value="Transposase_27_IS1"/>
</dbReference>
<feature type="compositionally biased region" description="Basic and acidic residues" evidence="1">
    <location>
        <begin position="167"/>
        <end position="186"/>
    </location>
</feature>
<evidence type="ECO:0000256" key="1">
    <source>
        <dbReference type="SAM" id="MobiDB-lite"/>
    </source>
</evidence>
<evidence type="ECO:0000313" key="3">
    <source>
        <dbReference type="Proteomes" id="UP000309215"/>
    </source>
</evidence>
<dbReference type="OrthoDB" id="4682509at2"/>
<proteinExistence type="predicted"/>